<dbReference type="InterPro" id="IPR013094">
    <property type="entry name" value="AB_hydrolase_3"/>
</dbReference>
<dbReference type="EMBL" id="BCLY01000013">
    <property type="protein sequence ID" value="GAQ10132.1"/>
    <property type="molecule type" value="Genomic_DNA"/>
</dbReference>
<dbReference type="Proteomes" id="UP000649114">
    <property type="component" value="Unassembled WGS sequence"/>
</dbReference>
<organism evidence="2 4">
    <name type="scientific">Aspergillus lentulus</name>
    <dbReference type="NCBI Taxonomy" id="293939"/>
    <lineage>
        <taxon>Eukaryota</taxon>
        <taxon>Fungi</taxon>
        <taxon>Dikarya</taxon>
        <taxon>Ascomycota</taxon>
        <taxon>Pezizomycotina</taxon>
        <taxon>Eurotiomycetes</taxon>
        <taxon>Eurotiomycetidae</taxon>
        <taxon>Eurotiales</taxon>
        <taxon>Aspergillaceae</taxon>
        <taxon>Aspergillus</taxon>
        <taxon>Aspergillus subgen. Fumigati</taxon>
    </lineage>
</organism>
<dbReference type="SUPFAM" id="SSF53474">
    <property type="entry name" value="alpha/beta-Hydrolases"/>
    <property type="match status" value="1"/>
</dbReference>
<accession>A0AAN4TDT2</accession>
<evidence type="ECO:0000313" key="2">
    <source>
        <dbReference type="EMBL" id="GAQ10132.1"/>
    </source>
</evidence>
<proteinExistence type="predicted"/>
<protein>
    <submittedName>
        <fullName evidence="2">AB hydrolase superfamily protein B1A11.02</fullName>
    </submittedName>
</protein>
<sequence>MPNLHNLACPAGHGCQPSNKCPYTGGPYTVRREAFEGLGGVSAGGSLDIVTAHHAAKENMVPPFTGSWASVPATGNEEAVPDKYKDLWFSQEQNANSPVLGAIFTNMNTFGLMPSSFVQVRGMDSRREASLIYERALRDHSAKTRLNAFPGVSHGHWVIFPTSRASGLVMLYAIRGMGLLLGQEPEK</sequence>
<reference evidence="2 4" key="1">
    <citation type="submission" date="2015-11" db="EMBL/GenBank/DDBJ databases">
        <title>Aspergillus lentulus strain IFM 54703T.</title>
        <authorList>
            <person name="Kusuya Y."/>
            <person name="Sakai K."/>
            <person name="Kamei K."/>
            <person name="Takahashi H."/>
            <person name="Yaguchi T."/>
        </authorList>
    </citation>
    <scope>NUCLEOTIDE SEQUENCE [LARGE SCALE GENOMIC DNA]</scope>
    <source>
        <strain evidence="2 4">IFM 54703</strain>
    </source>
</reference>
<dbReference type="Pfam" id="PF07859">
    <property type="entry name" value="Abhydrolase_3"/>
    <property type="match status" value="1"/>
</dbReference>
<dbReference type="GO" id="GO:0016787">
    <property type="term" value="F:hydrolase activity"/>
    <property type="evidence" value="ECO:0007669"/>
    <property type="project" value="UniProtKB-KW"/>
</dbReference>
<reference evidence="3" key="2">
    <citation type="journal article" date="2020" name="bioRxiv">
        <title>Genomic and phenotypic heterogeneity of clinical isolates of the human pathogens Aspergillus fumigatus, Aspergillus lentulus and Aspergillus fumigatiaffinis.</title>
        <authorList>
            <person name="dos Santos R.A.C."/>
            <person name="Steenwyk J.L."/>
            <person name="Rivero-Menendez O."/>
            <person name="Mead M.E."/>
            <person name="Silva L.P."/>
            <person name="Bastos R.W."/>
            <person name="Alastruey-Izquierdo A."/>
            <person name="Goldman G.H."/>
            <person name="Rokas A."/>
        </authorList>
    </citation>
    <scope>NUCLEOTIDE SEQUENCE</scope>
    <source>
        <strain evidence="3">CNM-CM8927</strain>
    </source>
</reference>
<name>A0AAN4TDT2_ASPLE</name>
<dbReference type="Gene3D" id="3.40.50.1820">
    <property type="entry name" value="alpha/beta hydrolase"/>
    <property type="match status" value="1"/>
</dbReference>
<dbReference type="EMBL" id="JAAAPU010000043">
    <property type="protein sequence ID" value="KAF4205422.1"/>
    <property type="molecule type" value="Genomic_DNA"/>
</dbReference>
<gene>
    <name evidence="2" type="ORF">ALT_7453</name>
    <name evidence="3" type="ORF">CNMCM8927_006292</name>
</gene>
<evidence type="ECO:0000313" key="3">
    <source>
        <dbReference type="EMBL" id="KAF4205422.1"/>
    </source>
</evidence>
<dbReference type="AlphaFoldDB" id="A0AAN4TDT2"/>
<feature type="domain" description="Alpha/beta hydrolase fold-3" evidence="1">
    <location>
        <begin position="38"/>
        <end position="156"/>
    </location>
</feature>
<evidence type="ECO:0000313" key="4">
    <source>
        <dbReference type="Proteomes" id="UP000051487"/>
    </source>
</evidence>
<keyword evidence="2" id="KW-0378">Hydrolase</keyword>
<evidence type="ECO:0000259" key="1">
    <source>
        <dbReference type="Pfam" id="PF07859"/>
    </source>
</evidence>
<reference evidence="3" key="3">
    <citation type="submission" date="2020-04" db="EMBL/GenBank/DDBJ databases">
        <authorList>
            <person name="Santos R.A.C."/>
            <person name="Steenwyk J.L."/>
            <person name="Rivero-Menendez O."/>
            <person name="Mead M.E."/>
            <person name="Silva L.P."/>
            <person name="Bastos R.W."/>
            <person name="Alastruey-Izquierdo A."/>
            <person name="Goldman G.H."/>
            <person name="Rokas A."/>
        </authorList>
    </citation>
    <scope>NUCLEOTIDE SEQUENCE</scope>
    <source>
        <strain evidence="3">CNM-CM8927</strain>
    </source>
</reference>
<comment type="caution">
    <text evidence="2">The sequence shown here is derived from an EMBL/GenBank/DDBJ whole genome shotgun (WGS) entry which is preliminary data.</text>
</comment>
<dbReference type="Proteomes" id="UP000051487">
    <property type="component" value="Unassembled WGS sequence"/>
</dbReference>
<dbReference type="InterPro" id="IPR029058">
    <property type="entry name" value="AB_hydrolase_fold"/>
</dbReference>